<organism evidence="9 10">
    <name type="scientific">Candidatus Accumulibacter appositus</name>
    <dbReference type="NCBI Taxonomy" id="1454003"/>
    <lineage>
        <taxon>Bacteria</taxon>
        <taxon>Pseudomonadati</taxon>
        <taxon>Pseudomonadota</taxon>
        <taxon>Betaproteobacteria</taxon>
        <taxon>Candidatus Accumulibacter</taxon>
    </lineage>
</organism>
<protein>
    <submittedName>
        <fullName evidence="9">Acriflavine resistance protein A</fullName>
    </submittedName>
</protein>
<dbReference type="Gene3D" id="2.40.30.170">
    <property type="match status" value="1"/>
</dbReference>
<comment type="similarity">
    <text evidence="2">Belongs to the membrane fusion protein (MFP) (TC 8.A.1) family.</text>
</comment>
<dbReference type="SUPFAM" id="SSF111369">
    <property type="entry name" value="HlyD-like secretion proteins"/>
    <property type="match status" value="1"/>
</dbReference>
<proteinExistence type="inferred from homology"/>
<keyword evidence="4" id="KW-0732">Signal</keyword>
<dbReference type="AlphaFoldDB" id="A0A011NHU7"/>
<dbReference type="Pfam" id="PF25967">
    <property type="entry name" value="RND-MFP_C"/>
    <property type="match status" value="1"/>
</dbReference>
<dbReference type="EMBL" id="JEMX01000011">
    <property type="protein sequence ID" value="EXI82353.1"/>
    <property type="molecule type" value="Genomic_DNA"/>
</dbReference>
<dbReference type="Gene3D" id="2.40.50.100">
    <property type="match status" value="1"/>
</dbReference>
<evidence type="ECO:0000313" key="9">
    <source>
        <dbReference type="EMBL" id="EXI82353.1"/>
    </source>
</evidence>
<dbReference type="Gene3D" id="2.40.420.20">
    <property type="match status" value="1"/>
</dbReference>
<evidence type="ECO:0000259" key="8">
    <source>
        <dbReference type="Pfam" id="PF25967"/>
    </source>
</evidence>
<dbReference type="InterPro" id="IPR058625">
    <property type="entry name" value="MdtA-like_BSH"/>
</dbReference>
<name>A0A011NHU7_9PROT</name>
<dbReference type="InterPro" id="IPR006143">
    <property type="entry name" value="RND_pump_MFP"/>
</dbReference>
<dbReference type="Pfam" id="PF25917">
    <property type="entry name" value="BSH_RND"/>
    <property type="match status" value="1"/>
</dbReference>
<evidence type="ECO:0000259" key="6">
    <source>
        <dbReference type="Pfam" id="PF25917"/>
    </source>
</evidence>
<evidence type="ECO:0000259" key="5">
    <source>
        <dbReference type="Pfam" id="PF25876"/>
    </source>
</evidence>
<dbReference type="GO" id="GO:0046677">
    <property type="term" value="P:response to antibiotic"/>
    <property type="evidence" value="ECO:0007669"/>
    <property type="project" value="TreeGrafter"/>
</dbReference>
<dbReference type="GO" id="GO:0022857">
    <property type="term" value="F:transmembrane transporter activity"/>
    <property type="evidence" value="ECO:0007669"/>
    <property type="project" value="InterPro"/>
</dbReference>
<sequence precursor="true">MTSTPFYFSLARRRALGVTAAGLASVALLLAAGCGKKEEAAPPAPPNVEVVTVAQKDVPIYEEWIGSLDGDVNAVIRPQVTGYLIKQNYTEGDWVKKGQLLFQIDPRTFQAAVDQAKGLRAQQRALYQTAKANLKRVKPLAAKNALSQKDLDDTTGAELSAKASLEAAEASLENAKLNLSFTRITSPIAGIAGIAKAQIGDLLSPSMPTELTTVSTVDPIKVYINISEREYLVLARAVQAEGKRPEQVPLELILVDGSTYPHEGRFSVLDRQVDTTTGTFKGAALFPNPDRLLRPGQYGRIRARMAIEKGALLVPQRAVTEIQGKYLLAVVGADNKVAIRPVTVGNRIGSDWIIASGLKPGDKVIAEGTQKVKDGSTVNPQPFEAAAPADGKEATGPAEKPAAPAPESKG</sequence>
<evidence type="ECO:0000313" key="10">
    <source>
        <dbReference type="Proteomes" id="UP000021816"/>
    </source>
</evidence>
<feature type="chain" id="PRO_5001461278" evidence="4">
    <location>
        <begin position="32"/>
        <end position="410"/>
    </location>
</feature>
<dbReference type="Pfam" id="PF25944">
    <property type="entry name" value="Beta-barrel_RND"/>
    <property type="match status" value="1"/>
</dbReference>
<feature type="signal peptide" evidence="4">
    <location>
        <begin position="1"/>
        <end position="31"/>
    </location>
</feature>
<evidence type="ECO:0000256" key="4">
    <source>
        <dbReference type="SAM" id="SignalP"/>
    </source>
</evidence>
<dbReference type="InterPro" id="IPR058626">
    <property type="entry name" value="MdtA-like_b-barrel"/>
</dbReference>
<feature type="domain" description="Multidrug resistance protein MdtA-like C-terminal permuted SH3" evidence="8">
    <location>
        <begin position="311"/>
        <end position="371"/>
    </location>
</feature>
<evidence type="ECO:0000259" key="7">
    <source>
        <dbReference type="Pfam" id="PF25944"/>
    </source>
</evidence>
<accession>A0A011NHU7</accession>
<comment type="caution">
    <text evidence="9">The sequence shown here is derived from an EMBL/GenBank/DDBJ whole genome shotgun (WGS) entry which is preliminary data.</text>
</comment>
<feature type="domain" description="Multidrug resistance protein MdtA-like beta-barrel" evidence="7">
    <location>
        <begin position="219"/>
        <end position="303"/>
    </location>
</feature>
<dbReference type="Pfam" id="PF25876">
    <property type="entry name" value="HH_MFP_RND"/>
    <property type="match status" value="1"/>
</dbReference>
<feature type="domain" description="Multidrug resistance protein MdtA-like barrel-sandwich hybrid" evidence="6">
    <location>
        <begin position="74"/>
        <end position="214"/>
    </location>
</feature>
<dbReference type="PANTHER" id="PTHR30158">
    <property type="entry name" value="ACRA/E-RELATED COMPONENT OF DRUG EFFLUX TRANSPORTER"/>
    <property type="match status" value="1"/>
</dbReference>
<feature type="compositionally biased region" description="Low complexity" evidence="3">
    <location>
        <begin position="394"/>
        <end position="410"/>
    </location>
</feature>
<reference evidence="9 10" key="1">
    <citation type="submission" date="2014-02" db="EMBL/GenBank/DDBJ databases">
        <title>Expanding our view of genomic diversity in Candidatus Accumulibacter clades.</title>
        <authorList>
            <person name="Skennerton C.T."/>
            <person name="Barr J.J."/>
            <person name="Slater F.R."/>
            <person name="Bond P.L."/>
            <person name="Tyson G.W."/>
        </authorList>
    </citation>
    <scope>NUCLEOTIDE SEQUENCE [LARGE SCALE GENOMIC DNA]</scope>
    <source>
        <strain evidence="10">BA-92</strain>
    </source>
</reference>
<dbReference type="Gene3D" id="1.10.287.470">
    <property type="entry name" value="Helix hairpin bin"/>
    <property type="match status" value="1"/>
</dbReference>
<gene>
    <name evidence="9" type="primary">acrA</name>
    <name evidence="9" type="ORF">AW10_00456</name>
</gene>
<dbReference type="InterPro" id="IPR058624">
    <property type="entry name" value="MdtA-like_HH"/>
</dbReference>
<feature type="domain" description="Multidrug resistance protein MdtA-like alpha-helical hairpin" evidence="5">
    <location>
        <begin position="113"/>
        <end position="182"/>
    </location>
</feature>
<dbReference type="PATRIC" id="fig|1454003.3.peg.473"/>
<dbReference type="InterPro" id="IPR058627">
    <property type="entry name" value="MdtA-like_C"/>
</dbReference>
<evidence type="ECO:0000256" key="2">
    <source>
        <dbReference type="ARBA" id="ARBA00009477"/>
    </source>
</evidence>
<dbReference type="NCBIfam" id="TIGR01730">
    <property type="entry name" value="RND_mfp"/>
    <property type="match status" value="1"/>
</dbReference>
<dbReference type="Proteomes" id="UP000021816">
    <property type="component" value="Unassembled WGS sequence"/>
</dbReference>
<dbReference type="GO" id="GO:0005886">
    <property type="term" value="C:plasma membrane"/>
    <property type="evidence" value="ECO:0007669"/>
    <property type="project" value="UniProtKB-SubCell"/>
</dbReference>
<evidence type="ECO:0000256" key="3">
    <source>
        <dbReference type="SAM" id="MobiDB-lite"/>
    </source>
</evidence>
<dbReference type="STRING" id="1454003.AW10_00456"/>
<evidence type="ECO:0000256" key="1">
    <source>
        <dbReference type="ARBA" id="ARBA00004196"/>
    </source>
</evidence>
<dbReference type="FunFam" id="2.40.420.20:FF:000001">
    <property type="entry name" value="Efflux RND transporter periplasmic adaptor subunit"/>
    <property type="match status" value="1"/>
</dbReference>
<feature type="region of interest" description="Disordered" evidence="3">
    <location>
        <begin position="368"/>
        <end position="410"/>
    </location>
</feature>
<comment type="subcellular location">
    <subcellularLocation>
        <location evidence="1">Cell envelope</location>
    </subcellularLocation>
</comment>